<keyword evidence="2" id="KW-1185">Reference proteome</keyword>
<protein>
    <submittedName>
        <fullName evidence="1">Uncharacterized protein</fullName>
    </submittedName>
</protein>
<evidence type="ECO:0000313" key="2">
    <source>
        <dbReference type="Proteomes" id="UP000324222"/>
    </source>
</evidence>
<accession>A0A5B7GNW1</accession>
<gene>
    <name evidence="1" type="ORF">E2C01_052250</name>
</gene>
<name>A0A5B7GNW1_PORTR</name>
<sequence>MRRPHHLASALYTITTTTTTTTTSIPQQSIIHRRGLKERLTRDGFKIYYRAACHSNEAWPSRQEEGSIP</sequence>
<dbReference type="AlphaFoldDB" id="A0A5B7GNW1"/>
<dbReference type="EMBL" id="VSRR010015504">
    <property type="protein sequence ID" value="MPC58254.1"/>
    <property type="molecule type" value="Genomic_DNA"/>
</dbReference>
<evidence type="ECO:0000313" key="1">
    <source>
        <dbReference type="EMBL" id="MPC58254.1"/>
    </source>
</evidence>
<dbReference type="Proteomes" id="UP000324222">
    <property type="component" value="Unassembled WGS sequence"/>
</dbReference>
<reference evidence="1 2" key="1">
    <citation type="submission" date="2019-05" db="EMBL/GenBank/DDBJ databases">
        <title>Another draft genome of Portunus trituberculatus and its Hox gene families provides insights of decapod evolution.</title>
        <authorList>
            <person name="Jeong J.-H."/>
            <person name="Song I."/>
            <person name="Kim S."/>
            <person name="Choi T."/>
            <person name="Kim D."/>
            <person name="Ryu S."/>
            <person name="Kim W."/>
        </authorList>
    </citation>
    <scope>NUCLEOTIDE SEQUENCE [LARGE SCALE GENOMIC DNA]</scope>
    <source>
        <tissue evidence="1">Muscle</tissue>
    </source>
</reference>
<comment type="caution">
    <text evidence="1">The sequence shown here is derived from an EMBL/GenBank/DDBJ whole genome shotgun (WGS) entry which is preliminary data.</text>
</comment>
<proteinExistence type="predicted"/>
<organism evidence="1 2">
    <name type="scientific">Portunus trituberculatus</name>
    <name type="common">Swimming crab</name>
    <name type="synonym">Neptunus trituberculatus</name>
    <dbReference type="NCBI Taxonomy" id="210409"/>
    <lineage>
        <taxon>Eukaryota</taxon>
        <taxon>Metazoa</taxon>
        <taxon>Ecdysozoa</taxon>
        <taxon>Arthropoda</taxon>
        <taxon>Crustacea</taxon>
        <taxon>Multicrustacea</taxon>
        <taxon>Malacostraca</taxon>
        <taxon>Eumalacostraca</taxon>
        <taxon>Eucarida</taxon>
        <taxon>Decapoda</taxon>
        <taxon>Pleocyemata</taxon>
        <taxon>Brachyura</taxon>
        <taxon>Eubrachyura</taxon>
        <taxon>Portunoidea</taxon>
        <taxon>Portunidae</taxon>
        <taxon>Portuninae</taxon>
        <taxon>Portunus</taxon>
    </lineage>
</organism>